<dbReference type="AlphaFoldDB" id="F6EHB2"/>
<dbReference type="Proteomes" id="UP000009235">
    <property type="component" value="Chromosome"/>
</dbReference>
<dbReference type="PANTHER" id="PTHR43537">
    <property type="entry name" value="TRANSCRIPTIONAL REGULATOR, GNTR FAMILY"/>
    <property type="match status" value="1"/>
</dbReference>
<proteinExistence type="predicted"/>
<dbReference type="SUPFAM" id="SSF46785">
    <property type="entry name" value="Winged helix' DNA-binding domain"/>
    <property type="match status" value="1"/>
</dbReference>
<dbReference type="Gene3D" id="1.20.120.530">
    <property type="entry name" value="GntR ligand-binding domain-like"/>
    <property type="match status" value="1"/>
</dbReference>
<dbReference type="PROSITE" id="PS50949">
    <property type="entry name" value="HTH_GNTR"/>
    <property type="match status" value="1"/>
</dbReference>
<dbReference type="Pfam" id="PF07729">
    <property type="entry name" value="FCD"/>
    <property type="match status" value="1"/>
</dbReference>
<keyword evidence="2" id="KW-0238">DNA-binding</keyword>
<organism evidence="6 7">
    <name type="scientific">Hoyosella subflava (strain DSM 45089 / JCM 17490 / NBRC 109087 / DQS3-9A1)</name>
    <name type="common">Amycolicicoccus subflavus</name>
    <dbReference type="NCBI Taxonomy" id="443218"/>
    <lineage>
        <taxon>Bacteria</taxon>
        <taxon>Bacillati</taxon>
        <taxon>Actinomycetota</taxon>
        <taxon>Actinomycetes</taxon>
        <taxon>Mycobacteriales</taxon>
        <taxon>Hoyosellaceae</taxon>
        <taxon>Hoyosella</taxon>
    </lineage>
</organism>
<dbReference type="eggNOG" id="COG1802">
    <property type="taxonomic scope" value="Bacteria"/>
</dbReference>
<accession>F6EHB2</accession>
<evidence type="ECO:0000256" key="4">
    <source>
        <dbReference type="SAM" id="MobiDB-lite"/>
    </source>
</evidence>
<dbReference type="InterPro" id="IPR011711">
    <property type="entry name" value="GntR_C"/>
</dbReference>
<dbReference type="OrthoDB" id="3864082at2"/>
<dbReference type="SMART" id="SM00345">
    <property type="entry name" value="HTH_GNTR"/>
    <property type="match status" value="1"/>
</dbReference>
<dbReference type="InterPro" id="IPR036390">
    <property type="entry name" value="WH_DNA-bd_sf"/>
</dbReference>
<dbReference type="SUPFAM" id="SSF48008">
    <property type="entry name" value="GntR ligand-binding domain-like"/>
    <property type="match status" value="1"/>
</dbReference>
<dbReference type="STRING" id="443218.AS9A_2644"/>
<keyword evidence="7" id="KW-1185">Reference proteome</keyword>
<dbReference type="InterPro" id="IPR008920">
    <property type="entry name" value="TF_FadR/GntR_C"/>
</dbReference>
<dbReference type="InterPro" id="IPR036388">
    <property type="entry name" value="WH-like_DNA-bd_sf"/>
</dbReference>
<evidence type="ECO:0000256" key="2">
    <source>
        <dbReference type="ARBA" id="ARBA00023125"/>
    </source>
</evidence>
<dbReference type="RefSeq" id="WP_013807440.1">
    <property type="nucleotide sequence ID" value="NC_015564.1"/>
</dbReference>
<feature type="domain" description="HTH gntR-type" evidence="5">
    <location>
        <begin position="22"/>
        <end position="89"/>
    </location>
</feature>
<dbReference type="GO" id="GO:0003677">
    <property type="term" value="F:DNA binding"/>
    <property type="evidence" value="ECO:0007669"/>
    <property type="project" value="UniProtKB-KW"/>
</dbReference>
<reference evidence="6 7" key="1">
    <citation type="journal article" date="2011" name="J. Bacteriol.">
        <title>Complete genome sequence of Amycolicicoccus subflavus DQS3-9A1T, an actinomycete isolated from crude oil-polluted soil.</title>
        <authorList>
            <person name="Cai M."/>
            <person name="Chen W.M."/>
            <person name="Nie Y."/>
            <person name="Chi C.Q."/>
            <person name="Wang Y.N."/>
            <person name="Tang Y.Q."/>
            <person name="Li G.Y."/>
            <person name="Wu X.L."/>
        </authorList>
    </citation>
    <scope>NUCLEOTIDE SEQUENCE [LARGE SCALE GENOMIC DNA]</scope>
    <source>
        <strain evidence="7">DSM 45089 / DQS3-9A1</strain>
    </source>
</reference>
<dbReference type="Gene3D" id="1.10.10.10">
    <property type="entry name" value="Winged helix-like DNA-binding domain superfamily/Winged helix DNA-binding domain"/>
    <property type="match status" value="1"/>
</dbReference>
<dbReference type="Pfam" id="PF00392">
    <property type="entry name" value="GntR"/>
    <property type="match status" value="1"/>
</dbReference>
<keyword evidence="3" id="KW-0804">Transcription</keyword>
<evidence type="ECO:0000313" key="7">
    <source>
        <dbReference type="Proteomes" id="UP000009235"/>
    </source>
</evidence>
<dbReference type="EMBL" id="CP002786">
    <property type="protein sequence ID" value="AEF41091.1"/>
    <property type="molecule type" value="Genomic_DNA"/>
</dbReference>
<feature type="region of interest" description="Disordered" evidence="4">
    <location>
        <begin position="1"/>
        <end position="24"/>
    </location>
</feature>
<protein>
    <submittedName>
        <fullName evidence="6">Transcriptional regulator MdcY family protein</fullName>
    </submittedName>
</protein>
<sequence length="238" mass="26107">MPTASKRPATAAGKVPPLRRRSQLSDDVADHVRGLIMSGQVKPGEFIRLDETAAALGVSITPVREALLTLRGEGLVHLEPHRGYAVSPLSRTDITDIFWLQGQIAVELAVRAAQRITADSLKRLEGLLTEMAEAVANGDSDDVAASVFEFHRSINHISGGTKLAWFLQNALRYTPYRLYASSADWGKQAVSSHEQLVAAMRGKDLDAVRHLVHAQFSDGADRLIQHLDEIGMWDHEES</sequence>
<evidence type="ECO:0000256" key="3">
    <source>
        <dbReference type="ARBA" id="ARBA00023163"/>
    </source>
</evidence>
<dbReference type="SMART" id="SM00895">
    <property type="entry name" value="FCD"/>
    <property type="match status" value="1"/>
</dbReference>
<evidence type="ECO:0000313" key="6">
    <source>
        <dbReference type="EMBL" id="AEF41091.1"/>
    </source>
</evidence>
<dbReference type="HOGENOM" id="CLU_017584_5_4_11"/>
<dbReference type="InterPro" id="IPR000524">
    <property type="entry name" value="Tscrpt_reg_HTH_GntR"/>
</dbReference>
<gene>
    <name evidence="6" type="ordered locus">AS9A_2644</name>
</gene>
<dbReference type="KEGG" id="asd:AS9A_2644"/>
<dbReference type="PANTHER" id="PTHR43537:SF24">
    <property type="entry name" value="GLUCONATE OPERON TRANSCRIPTIONAL REPRESSOR"/>
    <property type="match status" value="1"/>
</dbReference>
<name>F6EHB2_HOYSD</name>
<evidence type="ECO:0000259" key="5">
    <source>
        <dbReference type="PROSITE" id="PS50949"/>
    </source>
</evidence>
<dbReference type="GO" id="GO:0003700">
    <property type="term" value="F:DNA-binding transcription factor activity"/>
    <property type="evidence" value="ECO:0007669"/>
    <property type="project" value="InterPro"/>
</dbReference>
<evidence type="ECO:0000256" key="1">
    <source>
        <dbReference type="ARBA" id="ARBA00023015"/>
    </source>
</evidence>
<keyword evidence="1" id="KW-0805">Transcription regulation</keyword>